<reference evidence="2 3" key="1">
    <citation type="submission" date="2016-04" db="EMBL/GenBank/DDBJ databases">
        <authorList>
            <person name="Evans L.H."/>
            <person name="Alamgir A."/>
            <person name="Owens N."/>
            <person name="Weber N.D."/>
            <person name="Virtaneva K."/>
            <person name="Barbian K."/>
            <person name="Babar A."/>
            <person name="Rosenke K."/>
        </authorList>
    </citation>
    <scope>NUCLEOTIDE SEQUENCE [LARGE SCALE GENOMIC DNA]</scope>
    <source>
        <strain evidence="2 3">IFM 0406</strain>
    </source>
</reference>
<accession>A0A164MC82</accession>
<dbReference type="AlphaFoldDB" id="A0A164MC82"/>
<organism evidence="2 3">
    <name type="scientific">Nocardia terpenica</name>
    <dbReference type="NCBI Taxonomy" id="455432"/>
    <lineage>
        <taxon>Bacteria</taxon>
        <taxon>Bacillati</taxon>
        <taxon>Actinomycetota</taxon>
        <taxon>Actinomycetes</taxon>
        <taxon>Mycobacteriales</taxon>
        <taxon>Nocardiaceae</taxon>
        <taxon>Nocardia</taxon>
    </lineage>
</organism>
<dbReference type="Proteomes" id="UP000076512">
    <property type="component" value="Unassembled WGS sequence"/>
</dbReference>
<name>A0A164MC82_9NOCA</name>
<dbReference type="EMBL" id="LWGR01000007">
    <property type="protein sequence ID" value="KZM73229.1"/>
    <property type="molecule type" value="Genomic_DNA"/>
</dbReference>
<evidence type="ECO:0000259" key="1">
    <source>
        <dbReference type="Pfam" id="PF04865"/>
    </source>
</evidence>
<evidence type="ECO:0000313" key="3">
    <source>
        <dbReference type="Proteomes" id="UP000076512"/>
    </source>
</evidence>
<dbReference type="InterPro" id="IPR006949">
    <property type="entry name" value="Barrel_Baseplate_J-like"/>
</dbReference>
<sequence>MTEFGVTKDGFVLKGFAEILASAQQRARDAFGPDIDLSPTSVLAKLLQISADEDAMLWQRLEDVYYSRFASTADGDDLDLLGEDIGLPRNLLFAQGIAQLTLTGGQPGRSYLLPEGTVLLDKSQPPNAFFLTAPVTLTAQAPTATVLARAFVAGPQGNIVAQQLGRVDPDYLLNQLHFPNTVQVTAANPGMFTGGDAYEDDTSYRARQLGFPRDMWTLQSVRAAVLEVRGVVDVLLADALGGPDVTKSIFAQFDFGDRTFSGLRKFGEPYFFDVVVAHEFARPWRTTGPVTGIFEQVAAAVDRVRPVGIYPNIVEADHIEIGVRATVVIERGQDPTSLRAALLDRLSQSLGTLRLGNDVLFSQVLCALVEVPGVVDVQGLRLRRFPPLLGRITFGPELFGAEPIEAGFGENLTLAATEIAQFRQDSGLIDLWVVAR</sequence>
<gene>
    <name evidence="2" type="ORF">AWN90_31620</name>
</gene>
<dbReference type="STRING" id="455432.AWN90_31620"/>
<dbReference type="OrthoDB" id="4569688at2"/>
<proteinExistence type="predicted"/>
<comment type="caution">
    <text evidence="2">The sequence shown here is derived from an EMBL/GenBank/DDBJ whole genome shotgun (WGS) entry which is preliminary data.</text>
</comment>
<dbReference type="Pfam" id="PF04865">
    <property type="entry name" value="Baseplate_J"/>
    <property type="match status" value="1"/>
</dbReference>
<protein>
    <recommendedName>
        <fullName evidence="1">Baseplate protein J-like barrel domain-containing protein</fullName>
    </recommendedName>
</protein>
<dbReference type="RefSeq" id="WP_067590166.1">
    <property type="nucleotide sequence ID" value="NZ_JABMCZ010000004.1"/>
</dbReference>
<keyword evidence="3" id="KW-1185">Reference proteome</keyword>
<feature type="domain" description="Baseplate protein J-like barrel" evidence="1">
    <location>
        <begin position="100"/>
        <end position="169"/>
    </location>
</feature>
<evidence type="ECO:0000313" key="2">
    <source>
        <dbReference type="EMBL" id="KZM73229.1"/>
    </source>
</evidence>